<feature type="transmembrane region" description="Helical" evidence="3">
    <location>
        <begin position="76"/>
        <end position="96"/>
    </location>
</feature>
<dbReference type="InterPro" id="IPR001932">
    <property type="entry name" value="PPM-type_phosphatase-like_dom"/>
</dbReference>
<dbReference type="PANTHER" id="PTHR43156">
    <property type="entry name" value="STAGE II SPORULATION PROTEIN E-RELATED"/>
    <property type="match status" value="1"/>
</dbReference>
<dbReference type="PANTHER" id="PTHR43156:SF2">
    <property type="entry name" value="STAGE II SPORULATION PROTEIN E"/>
    <property type="match status" value="1"/>
</dbReference>
<keyword evidence="3" id="KW-0812">Transmembrane</keyword>
<feature type="transmembrane region" description="Helical" evidence="3">
    <location>
        <begin position="44"/>
        <end position="64"/>
    </location>
</feature>
<dbReference type="SUPFAM" id="SSF81606">
    <property type="entry name" value="PP2C-like"/>
    <property type="match status" value="1"/>
</dbReference>
<name>A0A6N4QCT8_9LEPT</name>
<feature type="domain" description="PPM-type phosphatase" evidence="4">
    <location>
        <begin position="247"/>
        <end position="463"/>
    </location>
</feature>
<feature type="transmembrane region" description="Helical" evidence="3">
    <location>
        <begin position="12"/>
        <end position="32"/>
    </location>
</feature>
<proteinExistence type="predicted"/>
<evidence type="ECO:0000256" key="2">
    <source>
        <dbReference type="SAM" id="Coils"/>
    </source>
</evidence>
<evidence type="ECO:0000259" key="4">
    <source>
        <dbReference type="SMART" id="SM00331"/>
    </source>
</evidence>
<feature type="transmembrane region" description="Helical" evidence="3">
    <location>
        <begin position="102"/>
        <end position="120"/>
    </location>
</feature>
<evidence type="ECO:0000256" key="1">
    <source>
        <dbReference type="ARBA" id="ARBA00022801"/>
    </source>
</evidence>
<dbReference type="GO" id="GO:0016791">
    <property type="term" value="F:phosphatase activity"/>
    <property type="evidence" value="ECO:0007669"/>
    <property type="project" value="TreeGrafter"/>
</dbReference>
<keyword evidence="3" id="KW-0472">Membrane</keyword>
<feature type="transmembrane region" description="Helical" evidence="3">
    <location>
        <begin position="158"/>
        <end position="175"/>
    </location>
</feature>
<comment type="caution">
    <text evidence="5">The sequence shown here is derived from an EMBL/GenBank/DDBJ whole genome shotgun (WGS) entry which is preliminary data.</text>
</comment>
<dbReference type="Gene3D" id="3.60.40.10">
    <property type="entry name" value="PPM-type phosphatase domain"/>
    <property type="match status" value="1"/>
</dbReference>
<dbReference type="RefSeq" id="WP_135572752.1">
    <property type="nucleotide sequence ID" value="NZ_RQGK01000080.1"/>
</dbReference>
<feature type="coiled-coil region" evidence="2">
    <location>
        <begin position="194"/>
        <end position="221"/>
    </location>
</feature>
<organism evidence="5 6">
    <name type="scientific">Leptospira yasudae</name>
    <dbReference type="NCBI Taxonomy" id="2202201"/>
    <lineage>
        <taxon>Bacteria</taxon>
        <taxon>Pseudomonadati</taxon>
        <taxon>Spirochaetota</taxon>
        <taxon>Spirochaetia</taxon>
        <taxon>Leptospirales</taxon>
        <taxon>Leptospiraceae</taxon>
        <taxon>Leptospira</taxon>
    </lineage>
</organism>
<reference evidence="5 6" key="1">
    <citation type="journal article" date="2019" name="PLoS Negl. Trop. Dis.">
        <title>Revisiting the worldwide diversity of Leptospira species in the environment.</title>
        <authorList>
            <person name="Vincent A.T."/>
            <person name="Schiettekatte O."/>
            <person name="Bourhy P."/>
            <person name="Veyrier F.J."/>
            <person name="Picardeau M."/>
        </authorList>
    </citation>
    <scope>NUCLEOTIDE SEQUENCE [LARGE SCALE GENOMIC DNA]</scope>
    <source>
        <strain evidence="5 6">201702445</strain>
    </source>
</reference>
<gene>
    <name evidence="5" type="ORF">EHQ83_08935</name>
</gene>
<dbReference type="Pfam" id="PF07228">
    <property type="entry name" value="SpoIIE"/>
    <property type="match status" value="1"/>
</dbReference>
<dbReference type="EMBL" id="RQGM01000033">
    <property type="protein sequence ID" value="TGL84908.1"/>
    <property type="molecule type" value="Genomic_DNA"/>
</dbReference>
<evidence type="ECO:0000313" key="6">
    <source>
        <dbReference type="Proteomes" id="UP000297613"/>
    </source>
</evidence>
<sequence>MNFSNLKRTLRLPVTLNWIFGGIFVSVLFSILKFFDTEGLEKVSYFELTLLVVLNIAAALPLNYQLARGKWNLQRWMKFSFYCWYVPMLLCNAWLTVQVPDFLVVMITTLYAGYLASFGVMERRYFIFGALIYAFGLFVFYFTGIAGTSPVRLSDRTLVIFFIVFVVTVLLYFYWMSEASGFLKTQTSTVQKLLRESRKDKRKLSEERRTIEELMAQLNKSFHIIKKDLSTAKRIQKSMLPSGYEEFSELKIRAEYIPKDEVGGDFYDVTRTGLGTYRLFLADATGHGVQGALITMAIKVAYEFVKQSGKRPGEILEILNDDFISKFRSLNLYYTCILADLDLNKGVLRYSSAGHPEQILLHDSEFLLLQKTGRMIGLSPASIYKDRIQKLLPGDRLFLFSDGLFEELNARKEFYGEERLQTLIRENLGRSAKEIVDLVLEDLRDFTKDNSFQDDLTVISIQIPDTIR</sequence>
<feature type="transmembrane region" description="Helical" evidence="3">
    <location>
        <begin position="125"/>
        <end position="146"/>
    </location>
</feature>
<protein>
    <submittedName>
        <fullName evidence="5">Serine/threonine-protein phosphatase</fullName>
    </submittedName>
</protein>
<dbReference type="Proteomes" id="UP000297613">
    <property type="component" value="Unassembled WGS sequence"/>
</dbReference>
<dbReference type="SMART" id="SM00331">
    <property type="entry name" value="PP2C_SIG"/>
    <property type="match status" value="1"/>
</dbReference>
<dbReference type="InterPro" id="IPR036457">
    <property type="entry name" value="PPM-type-like_dom_sf"/>
</dbReference>
<evidence type="ECO:0000256" key="3">
    <source>
        <dbReference type="SAM" id="Phobius"/>
    </source>
</evidence>
<keyword evidence="3" id="KW-1133">Transmembrane helix</keyword>
<keyword evidence="2" id="KW-0175">Coiled coil</keyword>
<accession>A0A6N4QCT8</accession>
<dbReference type="InterPro" id="IPR052016">
    <property type="entry name" value="Bact_Sigma-Reg"/>
</dbReference>
<dbReference type="AlphaFoldDB" id="A0A6N4QCT8"/>
<keyword evidence="1" id="KW-0378">Hydrolase</keyword>
<evidence type="ECO:0000313" key="5">
    <source>
        <dbReference type="EMBL" id="TGL84908.1"/>
    </source>
</evidence>